<evidence type="ECO:0000313" key="8">
    <source>
        <dbReference type="Proteomes" id="UP000663866"/>
    </source>
</evidence>
<evidence type="ECO:0000313" key="4">
    <source>
        <dbReference type="EMBL" id="CAF2020680.1"/>
    </source>
</evidence>
<dbReference type="PROSITE" id="PS50222">
    <property type="entry name" value="EF_HAND_2"/>
    <property type="match status" value="2"/>
</dbReference>
<organism evidence="5 9">
    <name type="scientific">Rotaria magnacalcarata</name>
    <dbReference type="NCBI Taxonomy" id="392030"/>
    <lineage>
        <taxon>Eukaryota</taxon>
        <taxon>Metazoa</taxon>
        <taxon>Spiralia</taxon>
        <taxon>Gnathifera</taxon>
        <taxon>Rotifera</taxon>
        <taxon>Eurotatoria</taxon>
        <taxon>Bdelloidea</taxon>
        <taxon>Philodinida</taxon>
        <taxon>Philodinidae</taxon>
        <taxon>Rotaria</taxon>
    </lineage>
</organism>
<evidence type="ECO:0000256" key="2">
    <source>
        <dbReference type="SAM" id="MobiDB-lite"/>
    </source>
</evidence>
<sequence>MNEIIKRTHPLPLTSHPIEALEEIVRNYRRNEQCIHELVCNTRHERKKAETFLQQLYQTIQKREKETSTSFNTDFKSNRPKSIEFFVSFDNGKSQMNDYSSHRKTPKNLIQTKSSSKKSILKERDNKSTSSILSDTIRSDHSTVSSNHRVRFNIPDKTNDFLSSHERKQTNTMNDSLSELARRCEDLLSCLQTHRNQASIFEDSKQNESYRPEFTSHTRSSIQHSNPLREEHKHNNEINRKCQQIHPSSHSNRITYDAYQPKLTRLPLTYEEEEIKRTSKKNYEQSSAKVNNRLRENLVSIGSFGLQLEEKRMKKRRRRLLKSVAKQSDFVEIFTTIDRDCSGRITYEEFHAAIKTLKLDIRSDDEIKSLFREFDKTHNGQIDLSEFLQQLRPPMSE</sequence>
<proteinExistence type="predicted"/>
<protein>
    <recommendedName>
        <fullName evidence="3">EF-hand domain-containing protein</fullName>
    </recommendedName>
</protein>
<keyword evidence="1" id="KW-0106">Calcium</keyword>
<dbReference type="PROSITE" id="PS00018">
    <property type="entry name" value="EF_HAND_1"/>
    <property type="match status" value="1"/>
</dbReference>
<dbReference type="EMBL" id="CAJNRG010009149">
    <property type="protein sequence ID" value="CAF2110542.1"/>
    <property type="molecule type" value="Genomic_DNA"/>
</dbReference>
<accession>A0A816ULD9</accession>
<reference evidence="5" key="1">
    <citation type="submission" date="2021-02" db="EMBL/GenBank/DDBJ databases">
        <authorList>
            <person name="Nowell W R."/>
        </authorList>
    </citation>
    <scope>NUCLEOTIDE SEQUENCE</scope>
</reference>
<dbReference type="SUPFAM" id="SSF47473">
    <property type="entry name" value="EF-hand"/>
    <property type="match status" value="1"/>
</dbReference>
<feature type="compositionally biased region" description="Polar residues" evidence="2">
    <location>
        <begin position="217"/>
        <end position="226"/>
    </location>
</feature>
<gene>
    <name evidence="7" type="ORF">OVN521_LOCUS10947</name>
    <name evidence="6" type="ORF">UXM345_LOCUS11791</name>
    <name evidence="4" type="ORF">WKI299_LOCUS5791</name>
    <name evidence="5" type="ORF">XDN619_LOCUS20644</name>
</gene>
<dbReference type="Proteomes" id="UP000663856">
    <property type="component" value="Unassembled WGS sequence"/>
</dbReference>
<keyword evidence="8" id="KW-1185">Reference proteome</keyword>
<dbReference type="Proteomes" id="UP000663887">
    <property type="component" value="Unassembled WGS sequence"/>
</dbReference>
<comment type="caution">
    <text evidence="5">The sequence shown here is derived from an EMBL/GenBank/DDBJ whole genome shotgun (WGS) entry which is preliminary data.</text>
</comment>
<dbReference type="CDD" id="cd00051">
    <property type="entry name" value="EFh"/>
    <property type="match status" value="1"/>
</dbReference>
<feature type="compositionally biased region" description="Basic and acidic residues" evidence="2">
    <location>
        <begin position="205"/>
        <end position="216"/>
    </location>
</feature>
<dbReference type="EMBL" id="CAJOBG010001426">
    <property type="protein sequence ID" value="CAF3927753.1"/>
    <property type="molecule type" value="Genomic_DNA"/>
</dbReference>
<evidence type="ECO:0000259" key="3">
    <source>
        <dbReference type="PROSITE" id="PS50222"/>
    </source>
</evidence>
<evidence type="ECO:0000313" key="5">
    <source>
        <dbReference type="EMBL" id="CAF2110542.1"/>
    </source>
</evidence>
<evidence type="ECO:0000313" key="7">
    <source>
        <dbReference type="EMBL" id="CAF3927753.1"/>
    </source>
</evidence>
<dbReference type="EMBL" id="CAJOBF010001193">
    <property type="protein sequence ID" value="CAF3923883.1"/>
    <property type="molecule type" value="Genomic_DNA"/>
</dbReference>
<dbReference type="SMART" id="SM00054">
    <property type="entry name" value="EFh"/>
    <property type="match status" value="2"/>
</dbReference>
<name>A0A816ULD9_9BILA</name>
<dbReference type="Proteomes" id="UP000663842">
    <property type="component" value="Unassembled WGS sequence"/>
</dbReference>
<evidence type="ECO:0000256" key="1">
    <source>
        <dbReference type="ARBA" id="ARBA00022837"/>
    </source>
</evidence>
<feature type="domain" description="EF-hand" evidence="3">
    <location>
        <begin position="325"/>
        <end position="360"/>
    </location>
</feature>
<dbReference type="GO" id="GO:0005509">
    <property type="term" value="F:calcium ion binding"/>
    <property type="evidence" value="ECO:0007669"/>
    <property type="project" value="InterPro"/>
</dbReference>
<dbReference type="InterPro" id="IPR018247">
    <property type="entry name" value="EF_Hand_1_Ca_BS"/>
</dbReference>
<feature type="compositionally biased region" description="Polar residues" evidence="2">
    <location>
        <begin position="108"/>
        <end position="118"/>
    </location>
</feature>
<dbReference type="AlphaFoldDB" id="A0A816ULD9"/>
<dbReference type="InterPro" id="IPR011992">
    <property type="entry name" value="EF-hand-dom_pair"/>
</dbReference>
<feature type="domain" description="EF-hand" evidence="3">
    <location>
        <begin position="362"/>
        <end position="397"/>
    </location>
</feature>
<feature type="compositionally biased region" description="Polar residues" evidence="2">
    <location>
        <begin position="128"/>
        <end position="147"/>
    </location>
</feature>
<dbReference type="InterPro" id="IPR002048">
    <property type="entry name" value="EF_hand_dom"/>
</dbReference>
<feature type="region of interest" description="Disordered" evidence="2">
    <location>
        <begin position="205"/>
        <end position="230"/>
    </location>
</feature>
<dbReference type="Pfam" id="PF13499">
    <property type="entry name" value="EF-hand_7"/>
    <property type="match status" value="1"/>
</dbReference>
<feature type="region of interest" description="Disordered" evidence="2">
    <location>
        <begin position="97"/>
        <end position="150"/>
    </location>
</feature>
<evidence type="ECO:0000313" key="6">
    <source>
        <dbReference type="EMBL" id="CAF3923883.1"/>
    </source>
</evidence>
<dbReference type="EMBL" id="CAJNRF010001655">
    <property type="protein sequence ID" value="CAF2020680.1"/>
    <property type="molecule type" value="Genomic_DNA"/>
</dbReference>
<dbReference type="Proteomes" id="UP000663866">
    <property type="component" value="Unassembled WGS sequence"/>
</dbReference>
<evidence type="ECO:0000313" key="9">
    <source>
        <dbReference type="Proteomes" id="UP000663887"/>
    </source>
</evidence>
<dbReference type="Gene3D" id="1.10.238.10">
    <property type="entry name" value="EF-hand"/>
    <property type="match status" value="1"/>
</dbReference>